<dbReference type="GO" id="GO:0030134">
    <property type="term" value="C:COPII-coated ER to Golgi transport vesicle"/>
    <property type="evidence" value="ECO:0007669"/>
    <property type="project" value="TreeGrafter"/>
</dbReference>
<dbReference type="InterPro" id="IPR045888">
    <property type="entry name" value="Erv"/>
</dbReference>
<protein>
    <submittedName>
        <fullName evidence="4">COPIIcoated_ERV domain-containing protein</fullName>
    </submittedName>
</protein>
<accession>A0A1I7XBT2</accession>
<keyword evidence="1" id="KW-1133">Transmembrane helix</keyword>
<evidence type="ECO:0000313" key="4">
    <source>
        <dbReference type="WBParaSite" id="Hba_14823"/>
    </source>
</evidence>
<organism evidence="3 4">
    <name type="scientific">Heterorhabditis bacteriophora</name>
    <name type="common">Entomopathogenic nematode worm</name>
    <dbReference type="NCBI Taxonomy" id="37862"/>
    <lineage>
        <taxon>Eukaryota</taxon>
        <taxon>Metazoa</taxon>
        <taxon>Ecdysozoa</taxon>
        <taxon>Nematoda</taxon>
        <taxon>Chromadorea</taxon>
        <taxon>Rhabditida</taxon>
        <taxon>Rhabditina</taxon>
        <taxon>Rhabditomorpha</taxon>
        <taxon>Strongyloidea</taxon>
        <taxon>Heterorhabditidae</taxon>
        <taxon>Heterorhabditis</taxon>
    </lineage>
</organism>
<sequence>MKGGKQGQDIYRYFIKVVPTRIYHGFFGRFTMAYQYSVTFLKQLKEGEHSHGGILFEYEFNATVIEIREVVRSFITLLIRLCAVIGGVYATSCIINNITHFNNTRKSHK</sequence>
<evidence type="ECO:0000259" key="2">
    <source>
        <dbReference type="Pfam" id="PF07970"/>
    </source>
</evidence>
<dbReference type="Pfam" id="PF07970">
    <property type="entry name" value="COPIIcoated_ERV"/>
    <property type="match status" value="1"/>
</dbReference>
<evidence type="ECO:0000313" key="3">
    <source>
        <dbReference type="Proteomes" id="UP000095283"/>
    </source>
</evidence>
<dbReference type="GO" id="GO:0006890">
    <property type="term" value="P:retrograde vesicle-mediated transport, Golgi to endoplasmic reticulum"/>
    <property type="evidence" value="ECO:0007669"/>
    <property type="project" value="TreeGrafter"/>
</dbReference>
<dbReference type="GO" id="GO:0005783">
    <property type="term" value="C:endoplasmic reticulum"/>
    <property type="evidence" value="ECO:0007669"/>
    <property type="project" value="TreeGrafter"/>
</dbReference>
<proteinExistence type="predicted"/>
<dbReference type="Proteomes" id="UP000095283">
    <property type="component" value="Unplaced"/>
</dbReference>
<feature type="transmembrane region" description="Helical" evidence="1">
    <location>
        <begin position="77"/>
        <end position="99"/>
    </location>
</feature>
<dbReference type="WBParaSite" id="Hba_14823">
    <property type="protein sequence ID" value="Hba_14823"/>
    <property type="gene ID" value="Hba_14823"/>
</dbReference>
<dbReference type="GO" id="GO:0016020">
    <property type="term" value="C:membrane"/>
    <property type="evidence" value="ECO:0007669"/>
    <property type="project" value="TreeGrafter"/>
</dbReference>
<dbReference type="PANTHER" id="PTHR10984">
    <property type="entry name" value="ENDOPLASMIC RETICULUM-GOLGI INTERMEDIATE COMPARTMENT PROTEIN"/>
    <property type="match status" value="1"/>
</dbReference>
<feature type="domain" description="Endoplasmic reticulum vesicle transporter C-terminal" evidence="2">
    <location>
        <begin position="6"/>
        <end position="95"/>
    </location>
</feature>
<keyword evidence="1" id="KW-0812">Transmembrane</keyword>
<keyword evidence="1" id="KW-0472">Membrane</keyword>
<evidence type="ECO:0000256" key="1">
    <source>
        <dbReference type="SAM" id="Phobius"/>
    </source>
</evidence>
<dbReference type="GO" id="GO:0006888">
    <property type="term" value="P:endoplasmic reticulum to Golgi vesicle-mediated transport"/>
    <property type="evidence" value="ECO:0007669"/>
    <property type="project" value="TreeGrafter"/>
</dbReference>
<dbReference type="AlphaFoldDB" id="A0A1I7XBT2"/>
<reference evidence="4" key="1">
    <citation type="submission" date="2016-11" db="UniProtKB">
        <authorList>
            <consortium name="WormBaseParasite"/>
        </authorList>
    </citation>
    <scope>IDENTIFICATION</scope>
</reference>
<keyword evidence="3" id="KW-1185">Reference proteome</keyword>
<dbReference type="PANTHER" id="PTHR10984:SF30">
    <property type="entry name" value="ENDOPLASMIC RETICULUM-GOLGI INTERMEDIATE COMPARTMENT PROTEIN 2"/>
    <property type="match status" value="1"/>
</dbReference>
<name>A0A1I7XBT2_HETBA</name>
<dbReference type="InterPro" id="IPR012936">
    <property type="entry name" value="Erv_C"/>
</dbReference>